<keyword evidence="2" id="KW-1185">Reference proteome</keyword>
<name>A0ABT4BC08_9ACTN</name>
<organism evidence="1 2">
    <name type="scientific">Paractinoplanes pyxinae</name>
    <dbReference type="NCBI Taxonomy" id="2997416"/>
    <lineage>
        <taxon>Bacteria</taxon>
        <taxon>Bacillati</taxon>
        <taxon>Actinomycetota</taxon>
        <taxon>Actinomycetes</taxon>
        <taxon>Micromonosporales</taxon>
        <taxon>Micromonosporaceae</taxon>
        <taxon>Paractinoplanes</taxon>
    </lineage>
</organism>
<proteinExistence type="predicted"/>
<comment type="caution">
    <text evidence="1">The sequence shown here is derived from an EMBL/GenBank/DDBJ whole genome shotgun (WGS) entry which is preliminary data.</text>
</comment>
<dbReference type="EMBL" id="JAPNTZ010000018">
    <property type="protein sequence ID" value="MCY1144052.1"/>
    <property type="molecule type" value="Genomic_DNA"/>
</dbReference>
<gene>
    <name evidence="1" type="ORF">OWR29_39165</name>
</gene>
<evidence type="ECO:0000313" key="2">
    <source>
        <dbReference type="Proteomes" id="UP001151002"/>
    </source>
</evidence>
<sequence length="233" mass="24393">MTGLPPAPRGPADPLEQIRHTILADPQHAVAYLNAHAGTLPWPAAVTHTLLAEAHLLDGNPERALGHAVHAASLPGTALAQALPACAVLADLNCWTGQDDAAEVCSMYRDLAGDADDPARLVCAQALHAVAVFQHQACLRGRAALDDLVRAAPAGSAVLVMLRHAQTAMADSCRTGTDPAGPSAWTPVPGGYLCPAGQPQPDYLTSRLGRHHATHICRDERPGPHTAPREVPR</sequence>
<evidence type="ECO:0000313" key="1">
    <source>
        <dbReference type="EMBL" id="MCY1144052.1"/>
    </source>
</evidence>
<reference evidence="1" key="1">
    <citation type="submission" date="2022-11" db="EMBL/GenBank/DDBJ databases">
        <authorList>
            <person name="Somphong A."/>
            <person name="Phongsopitanun W."/>
        </authorList>
    </citation>
    <scope>NUCLEOTIDE SEQUENCE</scope>
    <source>
        <strain evidence="1">Pm04-4</strain>
    </source>
</reference>
<accession>A0ABT4BC08</accession>
<dbReference type="RefSeq" id="WP_267568610.1">
    <property type="nucleotide sequence ID" value="NZ_JAPNTZ010000018.1"/>
</dbReference>
<dbReference type="Proteomes" id="UP001151002">
    <property type="component" value="Unassembled WGS sequence"/>
</dbReference>
<protein>
    <submittedName>
        <fullName evidence="1">Uncharacterized protein</fullName>
    </submittedName>
</protein>